<comment type="caution">
    <text evidence="1">The sequence shown here is derived from an EMBL/GenBank/DDBJ whole genome shotgun (WGS) entry which is preliminary data.</text>
</comment>
<protein>
    <submittedName>
        <fullName evidence="1">Uncharacterized protein</fullName>
    </submittedName>
</protein>
<evidence type="ECO:0000313" key="2">
    <source>
        <dbReference type="Proteomes" id="UP000790377"/>
    </source>
</evidence>
<reference evidence="1" key="1">
    <citation type="journal article" date="2021" name="New Phytol.">
        <title>Evolutionary innovations through gain and loss of genes in the ectomycorrhizal Boletales.</title>
        <authorList>
            <person name="Wu G."/>
            <person name="Miyauchi S."/>
            <person name="Morin E."/>
            <person name="Kuo A."/>
            <person name="Drula E."/>
            <person name="Varga T."/>
            <person name="Kohler A."/>
            <person name="Feng B."/>
            <person name="Cao Y."/>
            <person name="Lipzen A."/>
            <person name="Daum C."/>
            <person name="Hundley H."/>
            <person name="Pangilinan J."/>
            <person name="Johnson J."/>
            <person name="Barry K."/>
            <person name="LaButti K."/>
            <person name="Ng V."/>
            <person name="Ahrendt S."/>
            <person name="Min B."/>
            <person name="Choi I.G."/>
            <person name="Park H."/>
            <person name="Plett J.M."/>
            <person name="Magnuson J."/>
            <person name="Spatafora J.W."/>
            <person name="Nagy L.G."/>
            <person name="Henrissat B."/>
            <person name="Grigoriev I.V."/>
            <person name="Yang Z.L."/>
            <person name="Xu J."/>
            <person name="Martin F.M."/>
        </authorList>
    </citation>
    <scope>NUCLEOTIDE SEQUENCE</scope>
    <source>
        <strain evidence="1">ATCC 28755</strain>
    </source>
</reference>
<name>A0ACB8A4C5_9AGAM</name>
<gene>
    <name evidence="1" type="ORF">BJ138DRAFT_1158948</name>
</gene>
<evidence type="ECO:0000313" key="1">
    <source>
        <dbReference type="EMBL" id="KAH7907876.1"/>
    </source>
</evidence>
<organism evidence="1 2">
    <name type="scientific">Hygrophoropsis aurantiaca</name>
    <dbReference type="NCBI Taxonomy" id="72124"/>
    <lineage>
        <taxon>Eukaryota</taxon>
        <taxon>Fungi</taxon>
        <taxon>Dikarya</taxon>
        <taxon>Basidiomycota</taxon>
        <taxon>Agaricomycotina</taxon>
        <taxon>Agaricomycetes</taxon>
        <taxon>Agaricomycetidae</taxon>
        <taxon>Boletales</taxon>
        <taxon>Coniophorineae</taxon>
        <taxon>Hygrophoropsidaceae</taxon>
        <taxon>Hygrophoropsis</taxon>
    </lineage>
</organism>
<keyword evidence="2" id="KW-1185">Reference proteome</keyword>
<dbReference type="Proteomes" id="UP000790377">
    <property type="component" value="Unassembled WGS sequence"/>
</dbReference>
<accession>A0ACB8A4C5</accession>
<dbReference type="EMBL" id="MU267862">
    <property type="protein sequence ID" value="KAH7907876.1"/>
    <property type="molecule type" value="Genomic_DNA"/>
</dbReference>
<proteinExistence type="predicted"/>
<sequence>MASWTKLDSRSGRRVFSRPLGITEIAFHWDGVLNSTADTVMHIELRSKQRDDVSLFSAENVNRAWSLVKQRFPLIAAEVQEKNSNLEFVLREKIVENLRPCDVTFGYVNSFEDAERYVNGILDGPRPLSSQLLARVYMLRRADYGDRFHAVIIIAHCITDMCSTSSVMRAFFQTLASRYDHPTQPLEKRLTMYRSLENGISYGNTNAAQQRWRRALGHAMHKVRISGFKGGHTLPGNFTTSTPFTPARSRLLVCDFPLDISEIILANCRKHNTTFNNAYYAISQVAMTRVTSRRYLRGEMSKDEWEYRKRQPMHFNGPLNLRPHQHQDWFKRGGSGDVGLNISFFQYTLPSMPLGVLARPITKNLRLVNGAPPFEDIFPFKRFLHRCNIVKMTAEKVFSHPRFVDIAVAAHNRIEPAKTVALKWLHEKQRSTLNPGELVPAQSMGPVLSLAGSTLGNMDGFIPPEYPLPSSHHLSPVAPSDHPHRAGYYEELESSHDLREPEEPRLRVEYWRTHLHARPAELYLGASTAHRRLQYMIFYDEKVFPRAIVQEWMGEVRDATLWYLGQSHEVEQVKSRL</sequence>